<evidence type="ECO:0000256" key="1">
    <source>
        <dbReference type="ARBA" id="ARBA00004196"/>
    </source>
</evidence>
<feature type="region of interest" description="Disordered" evidence="7">
    <location>
        <begin position="239"/>
        <end position="263"/>
    </location>
</feature>
<proteinExistence type="inferred from homology"/>
<keyword evidence="3" id="KW-1003">Cell membrane</keyword>
<evidence type="ECO:0000256" key="7">
    <source>
        <dbReference type="SAM" id="MobiDB-lite"/>
    </source>
</evidence>
<evidence type="ECO:0000313" key="8">
    <source>
        <dbReference type="EMBL" id="MBB4135868.1"/>
    </source>
</evidence>
<keyword evidence="3" id="KW-0472">Membrane</keyword>
<comment type="subcellular location">
    <subcellularLocation>
        <location evidence="1">Cell envelope</location>
    </subcellularLocation>
</comment>
<reference evidence="8 9" key="1">
    <citation type="submission" date="2020-08" db="EMBL/GenBank/DDBJ databases">
        <title>Sequencing the genomes of 1000 actinobacteria strains.</title>
        <authorList>
            <person name="Klenk H.-P."/>
        </authorList>
    </citation>
    <scope>NUCLEOTIDE SEQUENCE [LARGE SCALE GENOMIC DNA]</scope>
    <source>
        <strain evidence="8 9">DSM 45298</strain>
    </source>
</reference>
<evidence type="ECO:0000256" key="6">
    <source>
        <dbReference type="ARBA" id="ARBA00023288"/>
    </source>
</evidence>
<gene>
    <name evidence="8" type="ORF">BKA16_002420</name>
</gene>
<comment type="similarity">
    <text evidence="2">Belongs to the LppX/LprAFG lipoprotein family.</text>
</comment>
<dbReference type="RefSeq" id="WP_183370873.1">
    <property type="nucleotide sequence ID" value="NZ_BAABHL010000040.1"/>
</dbReference>
<dbReference type="Gene3D" id="2.50.20.20">
    <property type="match status" value="1"/>
</dbReference>
<dbReference type="InterPro" id="IPR029046">
    <property type="entry name" value="LolA/LolB/LppX"/>
</dbReference>
<keyword evidence="6 8" id="KW-0449">Lipoprotein</keyword>
<sequence length="263" mass="27183">MNRSHRLVVSGAAAAIAAAMVLTGCSDNDDGGENAPTTSDSTAKSALDAAATATEELTGAHVVMTVDGAIQSLNATKVDADIETEPQLEGKGTTTLNMGGTTVQAPFVYIDGRLYANIDDQGFQDYGDGRSIYDVSKILDPEKGVPNILRNVEGATADGDETVNGVEATKITGTVTGETLAAITSTAPGGKAAEASYDATVWIAKDGDEVARVLVSPADDVTVTIDLDKWNEKVDVVKPKTIEAPTEKPDAPTSGQPTREKAN</sequence>
<dbReference type="Proteomes" id="UP000551501">
    <property type="component" value="Unassembled WGS sequence"/>
</dbReference>
<evidence type="ECO:0000256" key="2">
    <source>
        <dbReference type="ARBA" id="ARBA00009194"/>
    </source>
</evidence>
<accession>A0A840EZY8</accession>
<dbReference type="Pfam" id="PF07161">
    <property type="entry name" value="LppX_LprAFG"/>
    <property type="match status" value="1"/>
</dbReference>
<evidence type="ECO:0000256" key="3">
    <source>
        <dbReference type="ARBA" id="ARBA00022475"/>
    </source>
</evidence>
<comment type="caution">
    <text evidence="8">The sequence shown here is derived from an EMBL/GenBank/DDBJ whole genome shotgun (WGS) entry which is preliminary data.</text>
</comment>
<dbReference type="InterPro" id="IPR009830">
    <property type="entry name" value="LppX/LprAFG"/>
</dbReference>
<keyword evidence="9" id="KW-1185">Reference proteome</keyword>
<dbReference type="PROSITE" id="PS51257">
    <property type="entry name" value="PROKAR_LIPOPROTEIN"/>
    <property type="match status" value="1"/>
</dbReference>
<keyword evidence="4" id="KW-0732">Signal</keyword>
<dbReference type="AlphaFoldDB" id="A0A840EZY8"/>
<evidence type="ECO:0000256" key="4">
    <source>
        <dbReference type="ARBA" id="ARBA00022729"/>
    </source>
</evidence>
<dbReference type="CDD" id="cd16334">
    <property type="entry name" value="LppX-like"/>
    <property type="match status" value="1"/>
</dbReference>
<name>A0A840EZY8_9ACTN</name>
<evidence type="ECO:0000313" key="9">
    <source>
        <dbReference type="Proteomes" id="UP000551501"/>
    </source>
</evidence>
<evidence type="ECO:0000256" key="5">
    <source>
        <dbReference type="ARBA" id="ARBA00023139"/>
    </source>
</evidence>
<feature type="compositionally biased region" description="Basic and acidic residues" evidence="7">
    <location>
        <begin position="239"/>
        <end position="250"/>
    </location>
</feature>
<dbReference type="GO" id="GO:0030313">
    <property type="term" value="C:cell envelope"/>
    <property type="evidence" value="ECO:0007669"/>
    <property type="project" value="UniProtKB-SubCell"/>
</dbReference>
<organism evidence="8 9">
    <name type="scientific">Gordonia humi</name>
    <dbReference type="NCBI Taxonomy" id="686429"/>
    <lineage>
        <taxon>Bacteria</taxon>
        <taxon>Bacillati</taxon>
        <taxon>Actinomycetota</taxon>
        <taxon>Actinomycetes</taxon>
        <taxon>Mycobacteriales</taxon>
        <taxon>Gordoniaceae</taxon>
        <taxon>Gordonia</taxon>
    </lineage>
</organism>
<keyword evidence="5" id="KW-0564">Palmitate</keyword>
<dbReference type="SUPFAM" id="SSF89392">
    <property type="entry name" value="Prokaryotic lipoproteins and lipoprotein localization factors"/>
    <property type="match status" value="1"/>
</dbReference>
<dbReference type="EMBL" id="JACIFP010000001">
    <property type="protein sequence ID" value="MBB4135868.1"/>
    <property type="molecule type" value="Genomic_DNA"/>
</dbReference>
<protein>
    <submittedName>
        <fullName evidence="8">Lipoprotein LprA</fullName>
    </submittedName>
</protein>